<dbReference type="Proteomes" id="UP000215196">
    <property type="component" value="Chromosome 1"/>
</dbReference>
<feature type="domain" description="Beta-ketoacyl-[acyl-carrier-protein] synthase III C-terminal" evidence="3">
    <location>
        <begin position="255"/>
        <end position="353"/>
    </location>
</feature>
<dbReference type="RefSeq" id="WP_095073935.1">
    <property type="nucleotide sequence ID" value="NZ_LT906465.1"/>
</dbReference>
<sequence>MPNTIIIGSGSYLPERVIERNHFSDSVFYDDNFVKIDKPNDEIIQKFVEITEIENRRYVDDDLVNSDIGAKSAQIALDDAGIDKESLDYIISATNFGDVDLHGQQSFMPSLSAIIKNKLGIKNPKCINYDMIFGCPGWVEGMVLADTLIKSGKAKNILVVGSETLSRVTDPYDRNKMIFADGAGAVVVTATEEENVGIIAHNTLCFNGDELAYLENSHSLNPEADQTKKYIRMRGRKIYEFALKYVPDAMKQTIDSAGLTLDDIDKILLHQANAKMDHAMISRLFKLYGKSSYEHSVSPMTIQEFGNSSVATVPTMYDLIKKGKMEGHSFKDNSYILFASVGAGMNINAIVYKFP</sequence>
<dbReference type="Pfam" id="PF08541">
    <property type="entry name" value="ACP_syn_III_C"/>
    <property type="match status" value="1"/>
</dbReference>
<evidence type="ECO:0000259" key="3">
    <source>
        <dbReference type="Pfam" id="PF08541"/>
    </source>
</evidence>
<dbReference type="InterPro" id="IPR013751">
    <property type="entry name" value="ACP_syn_III_N"/>
</dbReference>
<evidence type="ECO:0000256" key="2">
    <source>
        <dbReference type="ARBA" id="ARBA00023315"/>
    </source>
</evidence>
<dbReference type="PANTHER" id="PTHR34069:SF2">
    <property type="entry name" value="BETA-KETOACYL-[ACYL-CARRIER-PROTEIN] SYNTHASE III"/>
    <property type="match status" value="1"/>
</dbReference>
<keyword evidence="1 5" id="KW-0808">Transferase</keyword>
<dbReference type="GO" id="GO:0033818">
    <property type="term" value="F:beta-ketoacyl-acyl-carrier-protein synthase III activity"/>
    <property type="evidence" value="ECO:0007669"/>
    <property type="project" value="UniProtKB-EC"/>
</dbReference>
<dbReference type="Pfam" id="PF08545">
    <property type="entry name" value="ACP_syn_III"/>
    <property type="match status" value="1"/>
</dbReference>
<dbReference type="SUPFAM" id="SSF53901">
    <property type="entry name" value="Thiolase-like"/>
    <property type="match status" value="1"/>
</dbReference>
<proteinExistence type="predicted"/>
<evidence type="ECO:0000313" key="6">
    <source>
        <dbReference type="Proteomes" id="UP000215196"/>
    </source>
</evidence>
<accession>A0A239XW55</accession>
<keyword evidence="6" id="KW-1185">Reference proteome</keyword>
<dbReference type="PANTHER" id="PTHR34069">
    <property type="entry name" value="3-OXOACYL-[ACYL-CARRIER-PROTEIN] SYNTHASE 3"/>
    <property type="match status" value="1"/>
</dbReference>
<dbReference type="KEGG" id="ctak:4412677_02633"/>
<dbReference type="EC" id="2.3.1.180" evidence="5"/>
<evidence type="ECO:0000256" key="1">
    <source>
        <dbReference type="ARBA" id="ARBA00022679"/>
    </source>
</evidence>
<dbReference type="AlphaFoldDB" id="A0A239XW55"/>
<dbReference type="GO" id="GO:0044550">
    <property type="term" value="P:secondary metabolite biosynthetic process"/>
    <property type="evidence" value="ECO:0007669"/>
    <property type="project" value="TreeGrafter"/>
</dbReference>
<evidence type="ECO:0000313" key="5">
    <source>
        <dbReference type="EMBL" id="SNV51209.1"/>
    </source>
</evidence>
<reference evidence="5 6" key="1">
    <citation type="submission" date="2017-06" db="EMBL/GenBank/DDBJ databases">
        <authorList>
            <consortium name="Pathogen Informatics"/>
        </authorList>
    </citation>
    <scope>NUCLEOTIDE SEQUENCE [LARGE SCALE GENOMIC DNA]</scope>
    <source>
        <strain evidence="5 6">NCTC13490</strain>
    </source>
</reference>
<protein>
    <submittedName>
        <fullName evidence="5">3-oxoacyl-[acyl-carrier-protein] synthase 3</fullName>
        <ecNumber evidence="5">2.3.1.180</ecNumber>
    </submittedName>
</protein>
<organism evidence="5 6">
    <name type="scientific">Chryseobacterium taklimakanense</name>
    <dbReference type="NCBI Taxonomy" id="536441"/>
    <lineage>
        <taxon>Bacteria</taxon>
        <taxon>Pseudomonadati</taxon>
        <taxon>Bacteroidota</taxon>
        <taxon>Flavobacteriia</taxon>
        <taxon>Flavobacteriales</taxon>
        <taxon>Weeksellaceae</taxon>
        <taxon>Chryseobacterium group</taxon>
        <taxon>Chryseobacterium</taxon>
    </lineage>
</organism>
<dbReference type="InterPro" id="IPR013747">
    <property type="entry name" value="ACP_syn_III_C"/>
</dbReference>
<dbReference type="GO" id="GO:0004315">
    <property type="term" value="F:3-oxoacyl-[acyl-carrier-protein] synthase activity"/>
    <property type="evidence" value="ECO:0007669"/>
    <property type="project" value="InterPro"/>
</dbReference>
<dbReference type="InterPro" id="IPR016039">
    <property type="entry name" value="Thiolase-like"/>
</dbReference>
<name>A0A239XW55_9FLAO</name>
<dbReference type="CDD" id="cd00830">
    <property type="entry name" value="KAS_III"/>
    <property type="match status" value="1"/>
</dbReference>
<evidence type="ECO:0000259" key="4">
    <source>
        <dbReference type="Pfam" id="PF08545"/>
    </source>
</evidence>
<dbReference type="EMBL" id="LT906465">
    <property type="protein sequence ID" value="SNV51209.1"/>
    <property type="molecule type" value="Genomic_DNA"/>
</dbReference>
<dbReference type="Gene3D" id="3.40.47.10">
    <property type="match status" value="2"/>
</dbReference>
<feature type="domain" description="Beta-ketoacyl-[acyl-carrier-protein] synthase III N-terminal" evidence="4">
    <location>
        <begin position="129"/>
        <end position="200"/>
    </location>
</feature>
<keyword evidence="2 5" id="KW-0012">Acyltransferase</keyword>
<dbReference type="GO" id="GO:0006633">
    <property type="term" value="P:fatty acid biosynthetic process"/>
    <property type="evidence" value="ECO:0007669"/>
    <property type="project" value="InterPro"/>
</dbReference>
<gene>
    <name evidence="5" type="primary">fabH_2</name>
    <name evidence="5" type="ORF">SAMEA4412677_02633</name>
</gene>